<dbReference type="Proteomes" id="UP000290848">
    <property type="component" value="Unassembled WGS sequence"/>
</dbReference>
<evidence type="ECO:0000256" key="1">
    <source>
        <dbReference type="SAM" id="MobiDB-lite"/>
    </source>
</evidence>
<feature type="transmembrane region" description="Helical" evidence="2">
    <location>
        <begin position="6"/>
        <end position="26"/>
    </location>
</feature>
<feature type="region of interest" description="Disordered" evidence="1">
    <location>
        <begin position="848"/>
        <end position="897"/>
    </location>
</feature>
<gene>
    <name evidence="4" type="ORF">EKH83_00265</name>
</gene>
<feature type="compositionally biased region" description="Basic and acidic residues" evidence="1">
    <location>
        <begin position="865"/>
        <end position="874"/>
    </location>
</feature>
<dbReference type="InterPro" id="IPR052894">
    <property type="entry name" value="AsmA-related"/>
</dbReference>
<keyword evidence="2" id="KW-0812">Transmembrane</keyword>
<dbReference type="EMBL" id="RXOC01000001">
    <property type="protein sequence ID" value="RXF72196.1"/>
    <property type="molecule type" value="Genomic_DNA"/>
</dbReference>
<comment type="caution">
    <text evidence="4">The sequence shown here is derived from an EMBL/GenBank/DDBJ whole genome shotgun (WGS) entry which is preliminary data.</text>
</comment>
<keyword evidence="2" id="KW-1133">Transmembrane helix</keyword>
<dbReference type="InterPro" id="IPR007844">
    <property type="entry name" value="AsmA"/>
</dbReference>
<sequence>MKKPLWIAGIFFLLIILTVILFPFVFKGKIEGIAKAEINKKLNAKADFKEADISLLRDFPDLSLRLEDLHIIGTGEFEKDTLLSVKGFDLSLNLLSVIKGETIKINAIELDRPRIFALVNKNGNANWDILKPDTSDADTSSETKPFVIHLKKYSIRNGYIVYEDDVSRMSSKIVNLNHEGEGDFTSERFTLQTTTTADEVNFVYGGIPWLNKIRTDVDADLQIDTKSNTYSFQTDKIRLNDLQLGAGGFFQLASADSYNMDIQFKALSTSFKNILSFIPAIYQHDFASVKTNGSLTFDGLVKGTYSAAQIPAYKINLEIKDGFFQYPDLPKAVKNVNLKLSVNNPDGITDHTVIDIPRGHIEMDNNPFDFRLNVKKPLSSLLIDAAAKGKLDLTGITSFVKLEKGTTLKGLLDANVSMKGSAAAAQKQNFDQFYADGTIAVRNFLYRSSDYPGGLQVSNMLMTFNPRNVTVSNMAGSFMNTKFTVNGTINNILPYVIKNQPLNGTINISADHIDLNKWMGTSTSETEGTTTAATFAVPANLDLQLNAKAGSVHYDKLDISNLSGTLRIEDEAVKLSDVKGEALDGTMAINGYYSTKTDKKHPDVSLNYDVKGVDIQKTFFAFNTVQKLMPVGKFLAGTLSSNLDMKGKLGEGMMPDLSSLTGKGNVLLLEGVLNKFQPLEKMANTLNISALQQISVKDIKSYFEFAAGKVLVKPFNMKVKDIDMEIGGLHGLDQSLDYTINMKVPRALMGAKGNSLVNGLVTKVNNKGIPLNIGDKVDLQIKLEGSVTHPVVKTALKQSAASLAQSMKEQSAEFVRTKVEVAKQAAVSAVKDSVASAKKQLLQSAAAQLSKKLSGSTDTSGNKQPAEKSLKETGKGLIKGINPFKKKSAAESETPKE</sequence>
<dbReference type="RefSeq" id="WP_128767381.1">
    <property type="nucleotide sequence ID" value="NZ_RXOC01000001.1"/>
</dbReference>
<feature type="domain" description="AsmA" evidence="3">
    <location>
        <begin position="1"/>
        <end position="674"/>
    </location>
</feature>
<feature type="compositionally biased region" description="Basic and acidic residues" evidence="1">
    <location>
        <begin position="888"/>
        <end position="897"/>
    </location>
</feature>
<dbReference type="GO" id="GO:0005886">
    <property type="term" value="C:plasma membrane"/>
    <property type="evidence" value="ECO:0007669"/>
    <property type="project" value="TreeGrafter"/>
</dbReference>
<dbReference type="AlphaFoldDB" id="A0A4Q0MGV4"/>
<protein>
    <submittedName>
        <fullName evidence="4">AsmA family protein</fullName>
    </submittedName>
</protein>
<reference evidence="4 5" key="1">
    <citation type="submission" date="2018-12" db="EMBL/GenBank/DDBJ databases">
        <title>The Draft Genome Sequence of the Soil Bacterium Pedobacter tournemirensis R1.</title>
        <authorList>
            <person name="He J."/>
        </authorList>
    </citation>
    <scope>NUCLEOTIDE SEQUENCE [LARGE SCALE GENOMIC DNA]</scope>
    <source>
        <strain evidence="4 5">R1</strain>
    </source>
</reference>
<keyword evidence="2" id="KW-0472">Membrane</keyword>
<evidence type="ECO:0000313" key="5">
    <source>
        <dbReference type="Proteomes" id="UP000290848"/>
    </source>
</evidence>
<evidence type="ECO:0000313" key="4">
    <source>
        <dbReference type="EMBL" id="RXF72196.1"/>
    </source>
</evidence>
<name>A0A4Q0MGV4_9SPHI</name>
<proteinExistence type="predicted"/>
<accession>A0A4Q0MGV4</accession>
<dbReference type="Pfam" id="PF05170">
    <property type="entry name" value="AsmA"/>
    <property type="match status" value="1"/>
</dbReference>
<dbReference type="PANTHER" id="PTHR30441:SF8">
    <property type="entry name" value="DUF748 DOMAIN-CONTAINING PROTEIN"/>
    <property type="match status" value="1"/>
</dbReference>
<dbReference type="GO" id="GO:0090313">
    <property type="term" value="P:regulation of protein targeting to membrane"/>
    <property type="evidence" value="ECO:0007669"/>
    <property type="project" value="TreeGrafter"/>
</dbReference>
<dbReference type="PANTHER" id="PTHR30441">
    <property type="entry name" value="DUF748 DOMAIN-CONTAINING PROTEIN"/>
    <property type="match status" value="1"/>
</dbReference>
<organism evidence="4 5">
    <name type="scientific">Arcticibacter tournemirensis</name>
    <dbReference type="NCBI Taxonomy" id="699437"/>
    <lineage>
        <taxon>Bacteria</taxon>
        <taxon>Pseudomonadati</taxon>
        <taxon>Bacteroidota</taxon>
        <taxon>Sphingobacteriia</taxon>
        <taxon>Sphingobacteriales</taxon>
        <taxon>Sphingobacteriaceae</taxon>
        <taxon>Arcticibacter</taxon>
    </lineage>
</organism>
<evidence type="ECO:0000256" key="2">
    <source>
        <dbReference type="SAM" id="Phobius"/>
    </source>
</evidence>
<evidence type="ECO:0000259" key="3">
    <source>
        <dbReference type="Pfam" id="PF05170"/>
    </source>
</evidence>